<dbReference type="EMBL" id="JAYGGQ010000001">
    <property type="protein sequence ID" value="MEA5453272.1"/>
    <property type="molecule type" value="Genomic_DNA"/>
</dbReference>
<dbReference type="RefSeq" id="WP_323277042.1">
    <property type="nucleotide sequence ID" value="NZ_JAYGGQ010000001.1"/>
</dbReference>
<keyword evidence="2" id="KW-1185">Reference proteome</keyword>
<reference evidence="1 2" key="1">
    <citation type="submission" date="2023-12" db="EMBL/GenBank/DDBJ databases">
        <title>Sinomonas terricola sp. nov, isolated from litchi orchard soil in Guangdong, PR China.</title>
        <authorList>
            <person name="Jiaxin W."/>
            <person name="Yang Z."/>
            <person name="Honghui Z."/>
        </authorList>
    </citation>
    <scope>NUCLEOTIDE SEQUENCE [LARGE SCALE GENOMIC DNA]</scope>
    <source>
        <strain evidence="1 2">JGH33</strain>
    </source>
</reference>
<dbReference type="Proteomes" id="UP001304769">
    <property type="component" value="Unassembled WGS sequence"/>
</dbReference>
<name>A0ABU5T0T9_9MICC</name>
<protein>
    <submittedName>
        <fullName evidence="1">Uncharacterized protein</fullName>
    </submittedName>
</protein>
<organism evidence="1 2">
    <name type="scientific">Sinomonas terricola</name>
    <dbReference type="NCBI Taxonomy" id="3110330"/>
    <lineage>
        <taxon>Bacteria</taxon>
        <taxon>Bacillati</taxon>
        <taxon>Actinomycetota</taxon>
        <taxon>Actinomycetes</taxon>
        <taxon>Micrococcales</taxon>
        <taxon>Micrococcaceae</taxon>
        <taxon>Sinomonas</taxon>
    </lineage>
</organism>
<sequence length="90" mass="9803">MRNPFRRSPVRTAEDAAAIRAVIFIARASAASHVLVSRLAGLDDLLIISRAQEAADEVDGHPDKKRGAQMLAREIARLIHNQPSEGEPPL</sequence>
<gene>
    <name evidence="1" type="ORF">SPF06_00920</name>
</gene>
<accession>A0ABU5T0T9</accession>
<proteinExistence type="predicted"/>
<comment type="caution">
    <text evidence="1">The sequence shown here is derived from an EMBL/GenBank/DDBJ whole genome shotgun (WGS) entry which is preliminary data.</text>
</comment>
<evidence type="ECO:0000313" key="1">
    <source>
        <dbReference type="EMBL" id="MEA5453272.1"/>
    </source>
</evidence>
<evidence type="ECO:0000313" key="2">
    <source>
        <dbReference type="Proteomes" id="UP001304769"/>
    </source>
</evidence>